<evidence type="ECO:0000256" key="1">
    <source>
        <dbReference type="ARBA" id="ARBA00022679"/>
    </source>
</evidence>
<protein>
    <submittedName>
        <fullName evidence="2">CoA transferase</fullName>
    </submittedName>
</protein>
<reference evidence="2" key="1">
    <citation type="submission" date="2021-07" db="EMBL/GenBank/DDBJ databases">
        <title>New genus and species of the family Alcaligenaceae.</title>
        <authorList>
            <person name="Hahn M.W."/>
        </authorList>
    </citation>
    <scope>NUCLEOTIDE SEQUENCE</scope>
    <source>
        <strain evidence="2">LF4-65</strain>
    </source>
</reference>
<name>A0A953T136_9BURK</name>
<proteinExistence type="predicted"/>
<dbReference type="EMBL" id="JAHXRI010000006">
    <property type="protein sequence ID" value="MBZ1349833.1"/>
    <property type="molecule type" value="Genomic_DNA"/>
</dbReference>
<organism evidence="2 3">
    <name type="scientific">Zwartia hollandica</name>
    <dbReference type="NCBI Taxonomy" id="324606"/>
    <lineage>
        <taxon>Bacteria</taxon>
        <taxon>Pseudomonadati</taxon>
        <taxon>Pseudomonadota</taxon>
        <taxon>Betaproteobacteria</taxon>
        <taxon>Burkholderiales</taxon>
        <taxon>Alcaligenaceae</taxon>
        <taxon>Zwartia</taxon>
    </lineage>
</organism>
<accession>A0A953T136</accession>
<dbReference type="Pfam" id="PF02515">
    <property type="entry name" value="CoA_transf_3"/>
    <property type="match status" value="1"/>
</dbReference>
<evidence type="ECO:0000313" key="2">
    <source>
        <dbReference type="EMBL" id="MBZ1349833.1"/>
    </source>
</evidence>
<dbReference type="InterPro" id="IPR003673">
    <property type="entry name" value="CoA-Trfase_fam_III"/>
</dbReference>
<dbReference type="InterPro" id="IPR023606">
    <property type="entry name" value="CoA-Trfase_III_dom_1_sf"/>
</dbReference>
<dbReference type="AlphaFoldDB" id="A0A953T136"/>
<dbReference type="PANTHER" id="PTHR48207">
    <property type="entry name" value="SUCCINATE--HYDROXYMETHYLGLUTARATE COA-TRANSFERASE"/>
    <property type="match status" value="1"/>
</dbReference>
<comment type="caution">
    <text evidence="2">The sequence shown here is derived from an EMBL/GenBank/DDBJ whole genome shotgun (WGS) entry which is preliminary data.</text>
</comment>
<dbReference type="InterPro" id="IPR050483">
    <property type="entry name" value="CoA-transferase_III_domain"/>
</dbReference>
<dbReference type="PANTHER" id="PTHR48207:SF3">
    <property type="entry name" value="SUCCINATE--HYDROXYMETHYLGLUTARATE COA-TRANSFERASE"/>
    <property type="match status" value="1"/>
</dbReference>
<dbReference type="RefSeq" id="WP_259660249.1">
    <property type="nucleotide sequence ID" value="NZ_JAHXRI010000006.1"/>
</dbReference>
<dbReference type="SUPFAM" id="SSF89796">
    <property type="entry name" value="CoA-transferase family III (CaiB/BaiF)"/>
    <property type="match status" value="1"/>
</dbReference>
<dbReference type="Proteomes" id="UP000739565">
    <property type="component" value="Unassembled WGS sequence"/>
</dbReference>
<gene>
    <name evidence="2" type="ORF">KZZ10_04170</name>
</gene>
<keyword evidence="1 2" id="KW-0808">Transferase</keyword>
<keyword evidence="3" id="KW-1185">Reference proteome</keyword>
<dbReference type="GO" id="GO:0008410">
    <property type="term" value="F:CoA-transferase activity"/>
    <property type="evidence" value="ECO:0007669"/>
    <property type="project" value="TreeGrafter"/>
</dbReference>
<dbReference type="Gene3D" id="3.40.50.10540">
    <property type="entry name" value="Crotonobetainyl-coa:carnitine coa-transferase, domain 1"/>
    <property type="match status" value="1"/>
</dbReference>
<dbReference type="InterPro" id="IPR044855">
    <property type="entry name" value="CoA-Trfase_III_dom3_sf"/>
</dbReference>
<evidence type="ECO:0000313" key="3">
    <source>
        <dbReference type="Proteomes" id="UP000739565"/>
    </source>
</evidence>
<dbReference type="Gene3D" id="3.30.1540.10">
    <property type="entry name" value="formyl-coa transferase, domain 3"/>
    <property type="match status" value="1"/>
</dbReference>
<sequence>MKQHGPLTHVKVLDLSRVLAGPWAGQVLADLGATVIKVERPGVGDDTRVWGPPFLKAENGEQTKEACYFLAANRGKQSVTIDISTTEGQELVRKLAAQADIVLENYKVGTLIRYGLGYEDLKAVNPAIIYCSVTGFGQDGPLAELPAYDFMIQAMGGLMSVTGERDGQPGGGPQKVGMPIMDLMTGMWAAVGVLAALARRNETGEGEYIDLAMLDVMVATIANQGMNYLVSGKTPQRMGNKHPNIQPQDVFQCTDGQMVLAVGNDGQFASFCQAMNRPDLASDPRFTTNSSRVVNLTALMEILVQEIGQRSRAACIDALRLHGVPCGPINTIPEVLADPQIIHREMLRYLPHPTAGKVPQIVSPLKLKQNPLAFNDAPPLLGADTQAVLKEIGVTPEQYAALLARGVL</sequence>